<dbReference type="InterPro" id="IPR058997">
    <property type="entry name" value="YycE-like_C"/>
</dbReference>
<evidence type="ECO:0000313" key="4">
    <source>
        <dbReference type="Proteomes" id="UP000799777"/>
    </source>
</evidence>
<evidence type="ECO:0000259" key="2">
    <source>
        <dbReference type="Pfam" id="PF22659"/>
    </source>
</evidence>
<proteinExistence type="predicted"/>
<protein>
    <recommendedName>
        <fullName evidence="5">Glyoxalase/fosfomycin resistance/dioxygenase domain-containing protein</fullName>
    </recommendedName>
</protein>
<reference evidence="3" key="1">
    <citation type="journal article" date="2020" name="Stud. Mycol.">
        <title>101 Dothideomycetes genomes: a test case for predicting lifestyles and emergence of pathogens.</title>
        <authorList>
            <person name="Haridas S."/>
            <person name="Albert R."/>
            <person name="Binder M."/>
            <person name="Bloem J."/>
            <person name="Labutti K."/>
            <person name="Salamov A."/>
            <person name="Andreopoulos B."/>
            <person name="Baker S."/>
            <person name="Barry K."/>
            <person name="Bills G."/>
            <person name="Bluhm B."/>
            <person name="Cannon C."/>
            <person name="Castanera R."/>
            <person name="Culley D."/>
            <person name="Daum C."/>
            <person name="Ezra D."/>
            <person name="Gonzalez J."/>
            <person name="Henrissat B."/>
            <person name="Kuo A."/>
            <person name="Liang C."/>
            <person name="Lipzen A."/>
            <person name="Lutzoni F."/>
            <person name="Magnuson J."/>
            <person name="Mondo S."/>
            <person name="Nolan M."/>
            <person name="Ohm R."/>
            <person name="Pangilinan J."/>
            <person name="Park H.-J."/>
            <person name="Ramirez L."/>
            <person name="Alfaro M."/>
            <person name="Sun H."/>
            <person name="Tritt A."/>
            <person name="Yoshinaga Y."/>
            <person name="Zwiers L.-H."/>
            <person name="Turgeon B."/>
            <person name="Goodwin S."/>
            <person name="Spatafora J."/>
            <person name="Crous P."/>
            <person name="Grigoriev I."/>
        </authorList>
    </citation>
    <scope>NUCLEOTIDE SEQUENCE</scope>
    <source>
        <strain evidence="3">CBS 110217</strain>
    </source>
</reference>
<dbReference type="EMBL" id="ML978209">
    <property type="protein sequence ID" value="KAF2028775.1"/>
    <property type="molecule type" value="Genomic_DNA"/>
</dbReference>
<dbReference type="Gene3D" id="3.10.180.10">
    <property type="entry name" value="2,3-Dihydroxybiphenyl 1,2-Dioxygenase, domain 1"/>
    <property type="match status" value="1"/>
</dbReference>
<feature type="domain" description="YycE-like C-terminal" evidence="2">
    <location>
        <begin position="91"/>
        <end position="158"/>
    </location>
</feature>
<dbReference type="Proteomes" id="UP000799777">
    <property type="component" value="Unassembled WGS sequence"/>
</dbReference>
<dbReference type="OrthoDB" id="2338662at2759"/>
<dbReference type="Pfam" id="PF22658">
    <property type="entry name" value="YycE-like_N"/>
    <property type="match status" value="1"/>
</dbReference>
<evidence type="ECO:0000259" key="1">
    <source>
        <dbReference type="Pfam" id="PF22658"/>
    </source>
</evidence>
<organism evidence="3 4">
    <name type="scientific">Setomelanomma holmii</name>
    <dbReference type="NCBI Taxonomy" id="210430"/>
    <lineage>
        <taxon>Eukaryota</taxon>
        <taxon>Fungi</taxon>
        <taxon>Dikarya</taxon>
        <taxon>Ascomycota</taxon>
        <taxon>Pezizomycotina</taxon>
        <taxon>Dothideomycetes</taxon>
        <taxon>Pleosporomycetidae</taxon>
        <taxon>Pleosporales</taxon>
        <taxon>Pleosporineae</taxon>
        <taxon>Phaeosphaeriaceae</taxon>
        <taxon>Setomelanomma</taxon>
    </lineage>
</organism>
<feature type="domain" description="YycE-like N-terminal" evidence="1">
    <location>
        <begin position="19"/>
        <end position="70"/>
    </location>
</feature>
<dbReference type="SUPFAM" id="SSF54593">
    <property type="entry name" value="Glyoxalase/Bleomycin resistance protein/Dihydroxybiphenyl dioxygenase"/>
    <property type="match status" value="1"/>
</dbReference>
<name>A0A9P4H811_9PLEO</name>
<dbReference type="InterPro" id="IPR029068">
    <property type="entry name" value="Glyas_Bleomycin-R_OHBP_Dase"/>
</dbReference>
<evidence type="ECO:0008006" key="5">
    <source>
        <dbReference type="Google" id="ProtNLM"/>
    </source>
</evidence>
<gene>
    <name evidence="3" type="ORF">EK21DRAFT_113627</name>
</gene>
<accession>A0A9P4H811</accession>
<keyword evidence="4" id="KW-1185">Reference proteome</keyword>
<comment type="caution">
    <text evidence="3">The sequence shown here is derived from an EMBL/GenBank/DDBJ whole genome shotgun (WGS) entry which is preliminary data.</text>
</comment>
<evidence type="ECO:0000313" key="3">
    <source>
        <dbReference type="EMBL" id="KAF2028775.1"/>
    </source>
</evidence>
<dbReference type="AlphaFoldDB" id="A0A9P4H811"/>
<sequence length="167" mass="18920">MSTSPSSNPNPNPILTAHLRIARSTPSIPSLLDFYTTGLGFRIISSFTAHNGFDGVMLGHPSLPYHLEFTTHYERHKEDEGEGYGRAPTRDNLLVFYIAGREEWEGAVRRMEDLEKKGGNGEENSVCKSVRSENPWWEQDGKGRTFEDADGWRVVLWNGVWDPQTHT</sequence>
<dbReference type="Pfam" id="PF22659">
    <property type="entry name" value="YycE-like_C"/>
    <property type="match status" value="1"/>
</dbReference>
<dbReference type="InterPro" id="IPR058998">
    <property type="entry name" value="YycE-like_N"/>
</dbReference>